<sequence length="86" mass="9441">MTTPVWLSFNQTDGAMADRIISSTTHDAHMSVEDHIADGWMASVCIVPKGAPKGNELIKLDAVFEREDLAWESVEALARAELNSLK</sequence>
<evidence type="ECO:0000313" key="2">
    <source>
        <dbReference type="Proteomes" id="UP000325811"/>
    </source>
</evidence>
<evidence type="ECO:0000313" key="1">
    <source>
        <dbReference type="EMBL" id="VVD27194.1"/>
    </source>
</evidence>
<dbReference type="KEGG" id="pdio:PDMSB3_0732"/>
<dbReference type="EMBL" id="LR699553">
    <property type="protein sequence ID" value="VVD27194.1"/>
    <property type="molecule type" value="Genomic_DNA"/>
</dbReference>
<proteinExistence type="predicted"/>
<reference evidence="1 2" key="1">
    <citation type="submission" date="2019-08" db="EMBL/GenBank/DDBJ databases">
        <authorList>
            <person name="Herpell B J."/>
        </authorList>
    </citation>
    <scope>NUCLEOTIDE SEQUENCE [LARGE SCALE GENOMIC DNA]</scope>
    <source>
        <strain evidence="2">Msb3</strain>
    </source>
</reference>
<organism evidence="1 2">
    <name type="scientific">Paraburkholderia dioscoreae</name>
    <dbReference type="NCBI Taxonomy" id="2604047"/>
    <lineage>
        <taxon>Bacteria</taxon>
        <taxon>Pseudomonadati</taxon>
        <taxon>Pseudomonadota</taxon>
        <taxon>Betaproteobacteria</taxon>
        <taxon>Burkholderiales</taxon>
        <taxon>Burkholderiaceae</taxon>
        <taxon>Paraburkholderia</taxon>
    </lineage>
</organism>
<dbReference type="AlphaFoldDB" id="A0A5Q4ZAR9"/>
<name>A0A5Q4ZAR9_9BURK</name>
<keyword evidence="2" id="KW-1185">Reference proteome</keyword>
<protein>
    <submittedName>
        <fullName evidence="1">Uncharacterized protein</fullName>
    </submittedName>
</protein>
<dbReference type="Proteomes" id="UP000325811">
    <property type="component" value="Chromosome I"/>
</dbReference>
<accession>A0A5Q4ZAR9</accession>
<gene>
    <name evidence="1" type="ORF">PDMSB3_0732</name>
</gene>